<organism evidence="3 4">
    <name type="scientific">Rahnella ecdela</name>
    <dbReference type="NCBI Taxonomy" id="2816250"/>
    <lineage>
        <taxon>Bacteria</taxon>
        <taxon>Pseudomonadati</taxon>
        <taxon>Pseudomonadota</taxon>
        <taxon>Gammaproteobacteria</taxon>
        <taxon>Enterobacterales</taxon>
        <taxon>Yersiniaceae</taxon>
        <taxon>Rahnella</taxon>
    </lineage>
</organism>
<keyword evidence="3" id="KW-0808">Transferase</keyword>
<keyword evidence="1" id="KW-1133">Transmembrane helix</keyword>
<feature type="transmembrane region" description="Helical" evidence="1">
    <location>
        <begin position="64"/>
        <end position="84"/>
    </location>
</feature>
<sequence length="316" mass="37020">MADIFRLVFILMVIAIHAGVFFGNPLLSFYTVDGFFRVAVPIFFIINGFYFQKNVTDSFKFRKWLTRVVLLFVSWQVIYLPLYLPLHDINSNHLAVFFSELIFGYHHLWYIAAMASGGVGLYFLRNQSRIIFICVGLFFAGALLQYSRVFIKPDSLYYKVFSQYWIFRNGLFFGFPMMYIGSYLARHNIIQKISVDKINLLFILGGILLTAELTFVYICVFKGDSYHIDFILSLLLLCPVIFILLMKDTRVYFKGFNTKNLALICSAMYFTHPYVINFLTASESLPNNEVFMLTIVITFFLSLLLFLFRKWLYFLF</sequence>
<dbReference type="GO" id="GO:0016746">
    <property type="term" value="F:acyltransferase activity"/>
    <property type="evidence" value="ECO:0007669"/>
    <property type="project" value="UniProtKB-KW"/>
</dbReference>
<feature type="transmembrane region" description="Helical" evidence="1">
    <location>
        <begin position="34"/>
        <end position="52"/>
    </location>
</feature>
<dbReference type="InterPro" id="IPR002656">
    <property type="entry name" value="Acyl_transf_3_dom"/>
</dbReference>
<evidence type="ECO:0000259" key="2">
    <source>
        <dbReference type="Pfam" id="PF01757"/>
    </source>
</evidence>
<proteinExistence type="predicted"/>
<feature type="transmembrane region" description="Helical" evidence="1">
    <location>
        <begin position="290"/>
        <end position="308"/>
    </location>
</feature>
<gene>
    <name evidence="3" type="ORF">J1784_25330</name>
</gene>
<feature type="domain" description="Acyltransferase 3" evidence="2">
    <location>
        <begin position="3"/>
        <end position="305"/>
    </location>
</feature>
<dbReference type="EMBL" id="JAFMOY010000133">
    <property type="protein sequence ID" value="MBU9848315.1"/>
    <property type="molecule type" value="Genomic_DNA"/>
</dbReference>
<keyword evidence="3" id="KW-0012">Acyltransferase</keyword>
<dbReference type="RefSeq" id="WP_217151466.1">
    <property type="nucleotide sequence ID" value="NZ_JAFMOY010000133.1"/>
</dbReference>
<keyword evidence="4" id="KW-1185">Reference proteome</keyword>
<evidence type="ECO:0000313" key="4">
    <source>
        <dbReference type="Proteomes" id="UP000739284"/>
    </source>
</evidence>
<protein>
    <submittedName>
        <fullName evidence="3">Acyltransferase family protein</fullName>
    </submittedName>
</protein>
<feature type="transmembrane region" description="Helical" evidence="1">
    <location>
        <begin position="226"/>
        <end position="246"/>
    </location>
</feature>
<reference evidence="3 4" key="1">
    <citation type="submission" date="2021-03" db="EMBL/GenBank/DDBJ databases">
        <title>Five novel Rahnella species.</title>
        <authorList>
            <person name="Brady C."/>
            <person name="Asselin J."/>
            <person name="Beer S."/>
            <person name="Bruberg M.B."/>
            <person name="Crampton B."/>
            <person name="Venter S."/>
            <person name="Arnold D."/>
            <person name="Denman S."/>
        </authorList>
    </citation>
    <scope>NUCLEOTIDE SEQUENCE [LARGE SCALE GENOMIC DNA]</scope>
    <source>
        <strain evidence="3 4">FRB 231</strain>
    </source>
</reference>
<feature type="transmembrane region" description="Helical" evidence="1">
    <location>
        <begin position="130"/>
        <end position="146"/>
    </location>
</feature>
<dbReference type="Proteomes" id="UP000739284">
    <property type="component" value="Unassembled WGS sequence"/>
</dbReference>
<evidence type="ECO:0000313" key="3">
    <source>
        <dbReference type="EMBL" id="MBU9848315.1"/>
    </source>
</evidence>
<comment type="caution">
    <text evidence="3">The sequence shown here is derived from an EMBL/GenBank/DDBJ whole genome shotgun (WGS) entry which is preliminary data.</text>
</comment>
<name>A0ABS6LNA5_9GAMM</name>
<feature type="transmembrane region" description="Helical" evidence="1">
    <location>
        <begin position="198"/>
        <end position="220"/>
    </location>
</feature>
<accession>A0ABS6LNA5</accession>
<dbReference type="Pfam" id="PF01757">
    <property type="entry name" value="Acyl_transf_3"/>
    <property type="match status" value="1"/>
</dbReference>
<keyword evidence="1" id="KW-0472">Membrane</keyword>
<feature type="transmembrane region" description="Helical" evidence="1">
    <location>
        <begin position="104"/>
        <end position="123"/>
    </location>
</feature>
<feature type="transmembrane region" description="Helical" evidence="1">
    <location>
        <begin position="7"/>
        <end position="28"/>
    </location>
</feature>
<keyword evidence="1" id="KW-0812">Transmembrane</keyword>
<feature type="transmembrane region" description="Helical" evidence="1">
    <location>
        <begin position="166"/>
        <end position="186"/>
    </location>
</feature>
<evidence type="ECO:0000256" key="1">
    <source>
        <dbReference type="SAM" id="Phobius"/>
    </source>
</evidence>
<feature type="transmembrane region" description="Helical" evidence="1">
    <location>
        <begin position="258"/>
        <end position="278"/>
    </location>
</feature>